<keyword evidence="1" id="KW-0812">Transmembrane</keyword>
<organism evidence="2">
    <name type="scientific">viral metagenome</name>
    <dbReference type="NCBI Taxonomy" id="1070528"/>
    <lineage>
        <taxon>unclassified sequences</taxon>
        <taxon>metagenomes</taxon>
        <taxon>organismal metagenomes</taxon>
    </lineage>
</organism>
<evidence type="ECO:0000256" key="1">
    <source>
        <dbReference type="SAM" id="Phobius"/>
    </source>
</evidence>
<name>A0A6C0IYP8_9ZZZZ</name>
<keyword evidence="1" id="KW-0472">Membrane</keyword>
<evidence type="ECO:0000313" key="2">
    <source>
        <dbReference type="EMBL" id="QHT98478.1"/>
    </source>
</evidence>
<dbReference type="AlphaFoldDB" id="A0A6C0IYP8"/>
<feature type="transmembrane region" description="Helical" evidence="1">
    <location>
        <begin position="455"/>
        <end position="477"/>
    </location>
</feature>
<reference evidence="2" key="1">
    <citation type="journal article" date="2020" name="Nature">
        <title>Giant virus diversity and host interactions through global metagenomics.</title>
        <authorList>
            <person name="Schulz F."/>
            <person name="Roux S."/>
            <person name="Paez-Espino D."/>
            <person name="Jungbluth S."/>
            <person name="Walsh D.A."/>
            <person name="Denef V.J."/>
            <person name="McMahon K.D."/>
            <person name="Konstantinidis K.T."/>
            <person name="Eloe-Fadrosh E.A."/>
            <person name="Kyrpides N.C."/>
            <person name="Woyke T."/>
        </authorList>
    </citation>
    <scope>NUCLEOTIDE SEQUENCE</scope>
    <source>
        <strain evidence="2">GVMAG-M-3300025652-16</strain>
    </source>
</reference>
<dbReference type="EMBL" id="MN740292">
    <property type="protein sequence ID" value="QHT98478.1"/>
    <property type="molecule type" value="Genomic_DNA"/>
</dbReference>
<dbReference type="InterPro" id="IPR043922">
    <property type="entry name" value="DUF5773"/>
</dbReference>
<accession>A0A6C0IYP8</accession>
<sequence length="485" mass="53831">MSCKLKLWQHGVGQAGDGNEEFTESRGVTHNDHASAYSTEGDCSNTSWGVFFHNPPEQGSGIIIGKGDAAGGPLWNTHGEGKQSLNHRFYKIDDEISFVKKIELPELPEGAIVEDMDIYGRRADRMGQWGHYPFVDKTDLSNPNHSQQLLVHEGVGGSPEIKGVPCPGAAAGYAIPIGHRTYRCVYTNSNQIQMLYSGLSTNPSDPRRDLYGRVVSKFCDDNENISAGVGGGLTCEDMGASRETWCSQGERIKSEPSCTEAIVGEDVYHRIASAYCQANPGDEWCICYNLSQGVCLNDMEAAGCKHAYGVLDKNKDALGPAVEISRAKQDVDAGVEGAEAELARLEAQSGYQILRDNVHCRPDACERGYKPLNVKGSCAASYSICDEDMDIRNLKNQEIVVRCNTGIPFKLPSWWNDPIEYTRKRKKPYDRFPLNKTPMTHWPKKFRWRSKNVKYHVYSAGGVSVTSCLCCIIFMILMRTMSKRR</sequence>
<proteinExistence type="predicted"/>
<protein>
    <submittedName>
        <fullName evidence="2">Uncharacterized protein</fullName>
    </submittedName>
</protein>
<dbReference type="Pfam" id="PF19082">
    <property type="entry name" value="DUF5773"/>
    <property type="match status" value="1"/>
</dbReference>
<keyword evidence="1" id="KW-1133">Transmembrane helix</keyword>